<proteinExistence type="predicted"/>
<sequence>MAMTDKDRMDRDLAGLFDAARRAAPEPSPDLLARVLADAQAVQAEQAAPTPARSPSRVTRWRQFVDTLGGWPAMAGLVSAGVAGLWLGINPPEVLSALPLAGFGTSDGALIGMMPGVELDLLAYEEG</sequence>
<organism evidence="2 3">
    <name type="scientific">Lacimonas salitolerans</name>
    <dbReference type="NCBI Taxonomy" id="1323750"/>
    <lineage>
        <taxon>Bacteria</taxon>
        <taxon>Pseudomonadati</taxon>
        <taxon>Pseudomonadota</taxon>
        <taxon>Alphaproteobacteria</taxon>
        <taxon>Rhodobacterales</taxon>
        <taxon>Paracoccaceae</taxon>
        <taxon>Lacimonas</taxon>
    </lineage>
</organism>
<dbReference type="EMBL" id="JBHUDD010000041">
    <property type="protein sequence ID" value="MFD1508918.1"/>
    <property type="molecule type" value="Genomic_DNA"/>
</dbReference>
<gene>
    <name evidence="2" type="ORF">ACFTOW_05840</name>
</gene>
<evidence type="ECO:0000313" key="2">
    <source>
        <dbReference type="EMBL" id="MFD1508918.1"/>
    </source>
</evidence>
<keyword evidence="3" id="KW-1185">Reference proteome</keyword>
<dbReference type="RefSeq" id="WP_379914014.1">
    <property type="nucleotide sequence ID" value="NZ_JBHUDD010000041.1"/>
</dbReference>
<feature type="transmembrane region" description="Helical" evidence="1">
    <location>
        <begin position="68"/>
        <end position="89"/>
    </location>
</feature>
<protein>
    <recommendedName>
        <fullName evidence="4">Dihydroorotate dehydrogenase</fullName>
    </recommendedName>
</protein>
<keyword evidence="1" id="KW-0472">Membrane</keyword>
<evidence type="ECO:0008006" key="4">
    <source>
        <dbReference type="Google" id="ProtNLM"/>
    </source>
</evidence>
<evidence type="ECO:0000313" key="3">
    <source>
        <dbReference type="Proteomes" id="UP001597186"/>
    </source>
</evidence>
<name>A0ABW4EG62_9RHOB</name>
<comment type="caution">
    <text evidence="2">The sequence shown here is derived from an EMBL/GenBank/DDBJ whole genome shotgun (WGS) entry which is preliminary data.</text>
</comment>
<reference evidence="3" key="1">
    <citation type="journal article" date="2019" name="Int. J. Syst. Evol. Microbiol.">
        <title>The Global Catalogue of Microorganisms (GCM) 10K type strain sequencing project: providing services to taxonomists for standard genome sequencing and annotation.</title>
        <authorList>
            <consortium name="The Broad Institute Genomics Platform"/>
            <consortium name="The Broad Institute Genome Sequencing Center for Infectious Disease"/>
            <person name="Wu L."/>
            <person name="Ma J."/>
        </authorList>
    </citation>
    <scope>NUCLEOTIDE SEQUENCE [LARGE SCALE GENOMIC DNA]</scope>
    <source>
        <strain evidence="3">CGMCC 1.12477</strain>
    </source>
</reference>
<accession>A0ABW4EG62</accession>
<evidence type="ECO:0000256" key="1">
    <source>
        <dbReference type="SAM" id="Phobius"/>
    </source>
</evidence>
<dbReference type="Proteomes" id="UP001597186">
    <property type="component" value="Unassembled WGS sequence"/>
</dbReference>
<keyword evidence="1" id="KW-0812">Transmembrane</keyword>
<keyword evidence="1" id="KW-1133">Transmembrane helix</keyword>